<feature type="active site" description="Nucleophile" evidence="4">
    <location>
        <position position="423"/>
    </location>
</feature>
<dbReference type="SUPFAM" id="SSF50249">
    <property type="entry name" value="Nucleic acid-binding proteins"/>
    <property type="match status" value="1"/>
</dbReference>
<feature type="binding site" evidence="4">
    <location>
        <position position="351"/>
    </location>
    <ligand>
        <name>S-adenosyl-L-methionine</name>
        <dbReference type="ChEBI" id="CHEBI:59789"/>
    </ligand>
</feature>
<dbReference type="NCBIfam" id="TIGR00479">
    <property type="entry name" value="rumA"/>
    <property type="match status" value="1"/>
</dbReference>
<dbReference type="AlphaFoldDB" id="A0A1B7XC37"/>
<evidence type="ECO:0000256" key="4">
    <source>
        <dbReference type="PROSITE-ProRule" id="PRU01024"/>
    </source>
</evidence>
<dbReference type="InterPro" id="IPR029063">
    <property type="entry name" value="SAM-dependent_MTases_sf"/>
</dbReference>
<sequence>MTTKDSQFAKGDTLTLTIDALATGGKALTRLDCMVIFMDRGLPGQTVEVKITKKKKRFAEAVLTKVITDAPDQISPRCAHFGVCGGCLWQNMEYSKQLAWKKRFVSDSLSRIAGAQDLEINDPIPSPETFYYRNKMEFAFGDRRGDITVGLRRYGTHNVVDLQECYLQTERTIEIIDLVREFVNATPALTAYDANSRRGYLRFLVIRETKHTNQCMVQVITAKDTTNNDQQHRAIRQLGQLLQERMNVTTFIHSLRTHTTQVAYGEKTYVVLGQKSLTEVLNFEKDMPSLSLSSHADGFFQVNTNAAARLYETAVEMAELTGTEKIWDLYCGVGGIALTAAPRAADVFGMEITEQAIASAKENATINGIENVRFVSGDVRSALTNEPSMPDVVFVDPPRSGMNPEVVDLIMEQTPKRIIYVSCDPATQARDIAVLGNQYTVTTVQPVDMFPQTAHIENIIRLDLKAE</sequence>
<dbReference type="PATRIC" id="fig|1560234.3.peg.889"/>
<dbReference type="RefSeq" id="WP_066855430.1">
    <property type="nucleotide sequence ID" value="NZ_JXMS01000016.1"/>
</dbReference>
<dbReference type="InterPro" id="IPR030390">
    <property type="entry name" value="MeTrfase_TrmA_AS"/>
</dbReference>
<feature type="binding site" evidence="4">
    <location>
        <position position="396"/>
    </location>
    <ligand>
        <name>S-adenosyl-L-methionine</name>
        <dbReference type="ChEBI" id="CHEBI:59789"/>
    </ligand>
</feature>
<protein>
    <recommendedName>
        <fullName evidence="6">TRAM domain-containing protein</fullName>
    </recommendedName>
</protein>
<dbReference type="Pfam" id="PF05958">
    <property type="entry name" value="tRNA_U5-meth_tr"/>
    <property type="match status" value="1"/>
</dbReference>
<dbReference type="PROSITE" id="PS01230">
    <property type="entry name" value="TRMA_1"/>
    <property type="match status" value="1"/>
</dbReference>
<dbReference type="Pfam" id="PF01938">
    <property type="entry name" value="TRAM"/>
    <property type="match status" value="1"/>
</dbReference>
<evidence type="ECO:0000256" key="5">
    <source>
        <dbReference type="PROSITE-ProRule" id="PRU10015"/>
    </source>
</evidence>
<dbReference type="Gene3D" id="2.40.50.140">
    <property type="entry name" value="Nucleic acid-binding proteins"/>
    <property type="match status" value="1"/>
</dbReference>
<dbReference type="OrthoDB" id="9804590at2"/>
<dbReference type="PROSITE" id="PS51687">
    <property type="entry name" value="SAM_MT_RNA_M5U"/>
    <property type="match status" value="1"/>
</dbReference>
<dbReference type="Gene3D" id="2.40.50.1070">
    <property type="match status" value="1"/>
</dbReference>
<keyword evidence="8" id="KW-1185">Reference proteome</keyword>
<keyword evidence="3 4" id="KW-0949">S-adenosyl-L-methionine</keyword>
<evidence type="ECO:0000256" key="3">
    <source>
        <dbReference type="ARBA" id="ARBA00022691"/>
    </source>
</evidence>
<evidence type="ECO:0000259" key="6">
    <source>
        <dbReference type="PROSITE" id="PS50926"/>
    </source>
</evidence>
<feature type="binding site" evidence="4">
    <location>
        <position position="301"/>
    </location>
    <ligand>
        <name>S-adenosyl-L-methionine</name>
        <dbReference type="ChEBI" id="CHEBI:59789"/>
    </ligand>
</feature>
<keyword evidence="2 4" id="KW-0808">Transferase</keyword>
<dbReference type="FunFam" id="3.40.50.150:FF:000009">
    <property type="entry name" value="23S rRNA (Uracil(1939)-C(5))-methyltransferase RlmD"/>
    <property type="match status" value="1"/>
</dbReference>
<evidence type="ECO:0000313" key="7">
    <source>
        <dbReference type="EMBL" id="OBQ50283.1"/>
    </source>
</evidence>
<evidence type="ECO:0000256" key="2">
    <source>
        <dbReference type="ARBA" id="ARBA00022679"/>
    </source>
</evidence>
<dbReference type="PROSITE" id="PS50926">
    <property type="entry name" value="TRAM"/>
    <property type="match status" value="1"/>
</dbReference>
<proteinExistence type="inferred from homology"/>
<dbReference type="STRING" id="1560234.SP90_10240"/>
<dbReference type="PANTHER" id="PTHR11061:SF30">
    <property type="entry name" value="TRNA (URACIL(54)-C(5))-METHYLTRANSFERASE"/>
    <property type="match status" value="1"/>
</dbReference>
<dbReference type="InterPro" id="IPR012340">
    <property type="entry name" value="NA-bd_OB-fold"/>
</dbReference>
<evidence type="ECO:0000256" key="1">
    <source>
        <dbReference type="ARBA" id="ARBA00022603"/>
    </source>
</evidence>
<feature type="active site" evidence="5">
    <location>
        <position position="423"/>
    </location>
</feature>
<dbReference type="Gene3D" id="3.40.50.150">
    <property type="entry name" value="Vaccinia Virus protein VP39"/>
    <property type="match status" value="1"/>
</dbReference>
<dbReference type="SUPFAM" id="SSF53335">
    <property type="entry name" value="S-adenosyl-L-methionine-dependent methyltransferases"/>
    <property type="match status" value="1"/>
</dbReference>
<name>A0A1B7XC37_9BACT</name>
<keyword evidence="1 4" id="KW-0489">Methyltransferase</keyword>
<dbReference type="EMBL" id="JXMS01000016">
    <property type="protein sequence ID" value="OBQ50283.1"/>
    <property type="molecule type" value="Genomic_DNA"/>
</dbReference>
<feature type="binding site" evidence="4">
    <location>
        <position position="330"/>
    </location>
    <ligand>
        <name>S-adenosyl-L-methionine</name>
        <dbReference type="ChEBI" id="CHEBI:59789"/>
    </ligand>
</feature>
<dbReference type="InterPro" id="IPR002792">
    <property type="entry name" value="TRAM_dom"/>
</dbReference>
<accession>A0A1B7XC37</accession>
<feature type="domain" description="TRAM" evidence="6">
    <location>
        <begin position="7"/>
        <end position="65"/>
    </location>
</feature>
<comment type="similarity">
    <text evidence="4">Belongs to the class I-like SAM-binding methyltransferase superfamily. RNA M5U methyltransferase family.</text>
</comment>
<dbReference type="PROSITE" id="PS01231">
    <property type="entry name" value="TRMA_2"/>
    <property type="match status" value="1"/>
</dbReference>
<reference evidence="7 8" key="1">
    <citation type="submission" date="2015-01" db="EMBL/GenBank/DDBJ databases">
        <title>Desulfovibrio sp. JC271 draft genome sequence.</title>
        <authorList>
            <person name="Shivani Y."/>
            <person name="Subhash Y."/>
            <person name="Sasikala C."/>
            <person name="Ramana C.V."/>
        </authorList>
    </citation>
    <scope>NUCLEOTIDE SEQUENCE [LARGE SCALE GENOMIC DNA]</scope>
    <source>
        <strain evidence="7 8">JC271</strain>
    </source>
</reference>
<evidence type="ECO:0000313" key="8">
    <source>
        <dbReference type="Proteomes" id="UP000091979"/>
    </source>
</evidence>
<dbReference type="Proteomes" id="UP000091979">
    <property type="component" value="Unassembled WGS sequence"/>
</dbReference>
<dbReference type="PANTHER" id="PTHR11061">
    <property type="entry name" value="RNA M5U METHYLTRANSFERASE"/>
    <property type="match status" value="1"/>
</dbReference>
<comment type="caution">
    <text evidence="7">The sequence shown here is derived from an EMBL/GenBank/DDBJ whole genome shotgun (WGS) entry which is preliminary data.</text>
</comment>
<dbReference type="GO" id="GO:0070475">
    <property type="term" value="P:rRNA base methylation"/>
    <property type="evidence" value="ECO:0007669"/>
    <property type="project" value="TreeGrafter"/>
</dbReference>
<organism evidence="7 8">
    <name type="scientific">Halodesulfovibrio spirochaetisodalis</name>
    <dbReference type="NCBI Taxonomy" id="1560234"/>
    <lineage>
        <taxon>Bacteria</taxon>
        <taxon>Pseudomonadati</taxon>
        <taxon>Thermodesulfobacteriota</taxon>
        <taxon>Desulfovibrionia</taxon>
        <taxon>Desulfovibrionales</taxon>
        <taxon>Desulfovibrionaceae</taxon>
        <taxon>Halodesulfovibrio</taxon>
    </lineage>
</organism>
<gene>
    <name evidence="7" type="ORF">SP90_10240</name>
</gene>
<dbReference type="CDD" id="cd02440">
    <property type="entry name" value="AdoMet_MTases"/>
    <property type="match status" value="1"/>
</dbReference>
<dbReference type="InterPro" id="IPR030391">
    <property type="entry name" value="MeTrfase_TrmA_CS"/>
</dbReference>
<dbReference type="GO" id="GO:0070041">
    <property type="term" value="F:rRNA (uridine-C5-)-methyltransferase activity"/>
    <property type="evidence" value="ECO:0007669"/>
    <property type="project" value="TreeGrafter"/>
</dbReference>
<dbReference type="InterPro" id="IPR010280">
    <property type="entry name" value="U5_MeTrfase_fam"/>
</dbReference>